<proteinExistence type="predicted"/>
<gene>
    <name evidence="2" type="ORF">BJ970_006791</name>
</gene>
<dbReference type="Proteomes" id="UP000584374">
    <property type="component" value="Unassembled WGS sequence"/>
</dbReference>
<keyword evidence="1" id="KW-1133">Transmembrane helix</keyword>
<sequence>MRTCAFLHGLRIIVVLLLATAAVVLLRKQVPQQ</sequence>
<name>A0A840Q9H4_9PSEU</name>
<reference evidence="2 3" key="1">
    <citation type="submission" date="2020-08" db="EMBL/GenBank/DDBJ databases">
        <title>Sequencing the genomes of 1000 actinobacteria strains.</title>
        <authorList>
            <person name="Klenk H.-P."/>
        </authorList>
    </citation>
    <scope>NUCLEOTIDE SEQUENCE [LARGE SCALE GENOMIC DNA]</scope>
    <source>
        <strain evidence="2 3">DSM 45584</strain>
    </source>
</reference>
<keyword evidence="3" id="KW-1185">Reference proteome</keyword>
<protein>
    <submittedName>
        <fullName evidence="2">Uncharacterized protein</fullName>
    </submittedName>
</protein>
<accession>A0A840Q9H4</accession>
<evidence type="ECO:0000313" key="3">
    <source>
        <dbReference type="Proteomes" id="UP000584374"/>
    </source>
</evidence>
<evidence type="ECO:0000313" key="2">
    <source>
        <dbReference type="EMBL" id="MBB5159192.1"/>
    </source>
</evidence>
<organism evidence="2 3">
    <name type="scientific">Saccharopolyspora phatthalungensis</name>
    <dbReference type="NCBI Taxonomy" id="664693"/>
    <lineage>
        <taxon>Bacteria</taxon>
        <taxon>Bacillati</taxon>
        <taxon>Actinomycetota</taxon>
        <taxon>Actinomycetes</taxon>
        <taxon>Pseudonocardiales</taxon>
        <taxon>Pseudonocardiaceae</taxon>
        <taxon>Saccharopolyspora</taxon>
    </lineage>
</organism>
<dbReference type="AlphaFoldDB" id="A0A840Q9H4"/>
<feature type="transmembrane region" description="Helical" evidence="1">
    <location>
        <begin position="6"/>
        <end position="26"/>
    </location>
</feature>
<comment type="caution">
    <text evidence="2">The sequence shown here is derived from an EMBL/GenBank/DDBJ whole genome shotgun (WGS) entry which is preliminary data.</text>
</comment>
<evidence type="ECO:0000256" key="1">
    <source>
        <dbReference type="SAM" id="Phobius"/>
    </source>
</evidence>
<dbReference type="EMBL" id="JACHIW010000002">
    <property type="protein sequence ID" value="MBB5159192.1"/>
    <property type="molecule type" value="Genomic_DNA"/>
</dbReference>
<keyword evidence="1" id="KW-0472">Membrane</keyword>
<keyword evidence="1" id="KW-0812">Transmembrane</keyword>